<proteinExistence type="predicted"/>
<dbReference type="Gene3D" id="2.60.40.10">
    <property type="entry name" value="Immunoglobulins"/>
    <property type="match status" value="2"/>
</dbReference>
<reference evidence="3" key="1">
    <citation type="submission" date="2021-03" db="EMBL/GenBank/DDBJ databases">
        <title>Complete Genome of Pseudoalteromonas xiamenensis STKMTI.2, a new potential marine bacterium producing anti-Vibrio compounds.</title>
        <authorList>
            <person name="Handayani D.P."/>
            <person name="Isnansetyo A."/>
            <person name="Istiqomah I."/>
            <person name="Jumina J."/>
        </authorList>
    </citation>
    <scope>NUCLEOTIDE SEQUENCE</scope>
    <source>
        <strain evidence="3">STKMTI.2</strain>
    </source>
</reference>
<dbReference type="RefSeq" id="WP_208844427.1">
    <property type="nucleotide sequence ID" value="NZ_CP072133.1"/>
</dbReference>
<dbReference type="InterPro" id="IPR013783">
    <property type="entry name" value="Ig-like_fold"/>
</dbReference>
<feature type="signal peptide" evidence="1">
    <location>
        <begin position="1"/>
        <end position="17"/>
    </location>
</feature>
<dbReference type="InterPro" id="IPR011460">
    <property type="entry name" value="Lcl_C"/>
</dbReference>
<gene>
    <name evidence="3" type="ORF">J5O05_08580</name>
</gene>
<dbReference type="Pfam" id="PF07603">
    <property type="entry name" value="Lcl_C"/>
    <property type="match status" value="1"/>
</dbReference>
<dbReference type="PROSITE" id="PS51257">
    <property type="entry name" value="PROKAR_LIPOPROTEIN"/>
    <property type="match status" value="1"/>
</dbReference>
<keyword evidence="1" id="KW-0732">Signal</keyword>
<sequence>MKSYHAIVLFVFTLLSACGGGGGGTGNGSVKASVNVGDDINADEKTSVKLSAVVSPSGGTVTWSVSQGDSIDGLPEEGESIDLEIPDVKSNSTYTIKADYRAPDGSLVSDTLILQVASLNQVPTVSVTQTGPEELPSKWGDTVVLSAEESEDPDENGQIVSYQWQQTGGVSLTPTSLTDSTLQFEHPLLAASSTVSWQVTVTDDEGGQASNSISIVLAKNDQLVFAKAGNDELITEYETVTLDGSSSQSVSADYRCNWQLVSGPTVTLADANACVTTYTAPDVDAEVAMTWQLTVTDVAGYVGTDTKVVTIAPMKLGYLNDSGQVSCYNATAKIDCTSSNDFAGQDAKTGRDSVVARLAKTGQGDNGFDFTKLDAFADELPNDSSSFSCVRDNVTGLIWEVKEAPVGTLPNVTLRASHNRYTWGFSGVTGSVFGAANSTCESDVNCSLEAYVQAVNATNYCGGVNWRVPTYVELLGLLDFEKRSQNLMIPTQYFPNSPAASLNGNLYYWTKQTSADGTSLSQAYVIDLQTGNDVAYPKANTAYVRLVRTP</sequence>
<dbReference type="Proteomes" id="UP000664904">
    <property type="component" value="Chromosome"/>
</dbReference>
<dbReference type="PANTHER" id="PTHR35812:SF1">
    <property type="entry name" value="LIPOPROTEIN"/>
    <property type="match status" value="1"/>
</dbReference>
<evidence type="ECO:0000259" key="2">
    <source>
        <dbReference type="Pfam" id="PF07603"/>
    </source>
</evidence>
<organism evidence="3 4">
    <name type="scientific">Pseudoalteromonas xiamenensis</name>
    <dbReference type="NCBI Taxonomy" id="882626"/>
    <lineage>
        <taxon>Bacteria</taxon>
        <taxon>Pseudomonadati</taxon>
        <taxon>Pseudomonadota</taxon>
        <taxon>Gammaproteobacteria</taxon>
        <taxon>Alteromonadales</taxon>
        <taxon>Pseudoalteromonadaceae</taxon>
        <taxon>Pseudoalteromonas</taxon>
    </lineage>
</organism>
<accession>A0A975HM73</accession>
<dbReference type="KEGG" id="pxi:J5O05_08580"/>
<name>A0A975HM73_9GAMM</name>
<dbReference type="PANTHER" id="PTHR35812">
    <property type="entry name" value="LIPOPROTEIN"/>
    <property type="match status" value="1"/>
</dbReference>
<dbReference type="AlphaFoldDB" id="A0A975HM73"/>
<keyword evidence="4" id="KW-1185">Reference proteome</keyword>
<feature type="domain" description="Lcl C-terminal" evidence="2">
    <location>
        <begin position="389"/>
        <end position="548"/>
    </location>
</feature>
<dbReference type="Pfam" id="PF22352">
    <property type="entry name" value="K319L-like_PKD"/>
    <property type="match status" value="2"/>
</dbReference>
<evidence type="ECO:0000313" key="3">
    <source>
        <dbReference type="EMBL" id="QTH72804.1"/>
    </source>
</evidence>
<dbReference type="EMBL" id="CP072133">
    <property type="protein sequence ID" value="QTH72804.1"/>
    <property type="molecule type" value="Genomic_DNA"/>
</dbReference>
<feature type="chain" id="PRO_5037938250" evidence="1">
    <location>
        <begin position="18"/>
        <end position="550"/>
    </location>
</feature>
<protein>
    <submittedName>
        <fullName evidence="3">DUF1566 domain-containing protein</fullName>
    </submittedName>
</protein>
<evidence type="ECO:0000256" key="1">
    <source>
        <dbReference type="SAM" id="SignalP"/>
    </source>
</evidence>
<evidence type="ECO:0000313" key="4">
    <source>
        <dbReference type="Proteomes" id="UP000664904"/>
    </source>
</evidence>